<accession>A0A916XAV2</accession>
<name>A0A916XAV2_9ACTN</name>
<dbReference type="Proteomes" id="UP000641514">
    <property type="component" value="Unassembled WGS sequence"/>
</dbReference>
<reference evidence="1" key="1">
    <citation type="journal article" date="2014" name="Int. J. Syst. Evol. Microbiol.">
        <title>Complete genome sequence of Corynebacterium casei LMG S-19264T (=DSM 44701T), isolated from a smear-ripened cheese.</title>
        <authorList>
            <consortium name="US DOE Joint Genome Institute (JGI-PGF)"/>
            <person name="Walter F."/>
            <person name="Albersmeier A."/>
            <person name="Kalinowski J."/>
            <person name="Ruckert C."/>
        </authorList>
    </citation>
    <scope>NUCLEOTIDE SEQUENCE</scope>
    <source>
        <strain evidence="1">CGMCC 1.15478</strain>
    </source>
</reference>
<evidence type="ECO:0008006" key="3">
    <source>
        <dbReference type="Google" id="ProtNLM"/>
    </source>
</evidence>
<comment type="caution">
    <text evidence="1">The sequence shown here is derived from an EMBL/GenBank/DDBJ whole genome shotgun (WGS) entry which is preliminary data.</text>
</comment>
<dbReference type="InterPro" id="IPR029058">
    <property type="entry name" value="AB_hydrolase_fold"/>
</dbReference>
<dbReference type="EMBL" id="BMJH01000001">
    <property type="protein sequence ID" value="GGC59781.1"/>
    <property type="molecule type" value="Genomic_DNA"/>
</dbReference>
<organism evidence="1 2">
    <name type="scientific">Hoyosella rhizosphaerae</name>
    <dbReference type="NCBI Taxonomy" id="1755582"/>
    <lineage>
        <taxon>Bacteria</taxon>
        <taxon>Bacillati</taxon>
        <taxon>Actinomycetota</taxon>
        <taxon>Actinomycetes</taxon>
        <taxon>Mycobacteriales</taxon>
        <taxon>Hoyosellaceae</taxon>
        <taxon>Hoyosella</taxon>
    </lineage>
</organism>
<dbReference type="SUPFAM" id="SSF53474">
    <property type="entry name" value="alpha/beta-Hydrolases"/>
    <property type="match status" value="1"/>
</dbReference>
<evidence type="ECO:0000313" key="2">
    <source>
        <dbReference type="Proteomes" id="UP000641514"/>
    </source>
</evidence>
<gene>
    <name evidence="1" type="ORF">GCM10011410_10260</name>
</gene>
<reference evidence="1" key="2">
    <citation type="submission" date="2020-09" db="EMBL/GenBank/DDBJ databases">
        <authorList>
            <person name="Sun Q."/>
            <person name="Zhou Y."/>
        </authorList>
    </citation>
    <scope>NUCLEOTIDE SEQUENCE</scope>
    <source>
        <strain evidence="1">CGMCC 1.15478</strain>
    </source>
</reference>
<dbReference type="AlphaFoldDB" id="A0A916XAV2"/>
<protein>
    <recommendedName>
        <fullName evidence="3">Alpha/beta hydrolase</fullName>
    </recommendedName>
</protein>
<proteinExistence type="predicted"/>
<dbReference type="Gene3D" id="3.40.50.1820">
    <property type="entry name" value="alpha/beta hydrolase"/>
    <property type="match status" value="1"/>
</dbReference>
<sequence>MRVAALLPGTGSRADFVRRAFEPALKPAEVSLCAIEPDPRDLIGSSLHALDQAAERHGPLIVGGISLGAAVGALWASRNPHLTTGVVAALPAWTGNSHGAPAALSATITAEELSRVGLDGTITAMKASTPGWLADELEQSWRQLWPHLPGALLAAASFDKLTAEVLRTIGTPVGIAAAIDDPIHPIAVAHSWAHRLPNSLVETLTLAQIGDNPAVLGDTAIRALSRLDPRWANNS</sequence>
<evidence type="ECO:0000313" key="1">
    <source>
        <dbReference type="EMBL" id="GGC59781.1"/>
    </source>
</evidence>
<keyword evidence="2" id="KW-1185">Reference proteome</keyword>